<protein>
    <recommendedName>
        <fullName evidence="3">Lipoprotein</fullName>
    </recommendedName>
</protein>
<keyword evidence="2" id="KW-1185">Reference proteome</keyword>
<accession>A0ABU5Z8M0</accession>
<proteinExistence type="predicted"/>
<dbReference type="InterPro" id="IPR011044">
    <property type="entry name" value="Quino_amine_DH_bsu"/>
</dbReference>
<organism evidence="1 2">
    <name type="scientific">Capnocytophaga gingivalis</name>
    <dbReference type="NCBI Taxonomy" id="1017"/>
    <lineage>
        <taxon>Bacteria</taxon>
        <taxon>Pseudomonadati</taxon>
        <taxon>Bacteroidota</taxon>
        <taxon>Flavobacteriia</taxon>
        <taxon>Flavobacteriales</taxon>
        <taxon>Flavobacteriaceae</taxon>
        <taxon>Capnocytophaga</taxon>
    </lineage>
</organism>
<comment type="caution">
    <text evidence="1">The sequence shown here is derived from an EMBL/GenBank/DDBJ whole genome shotgun (WGS) entry which is preliminary data.</text>
</comment>
<evidence type="ECO:0000313" key="2">
    <source>
        <dbReference type="Proteomes" id="UP001311730"/>
    </source>
</evidence>
<dbReference type="PROSITE" id="PS51257">
    <property type="entry name" value="PROKAR_LIPOPROTEIN"/>
    <property type="match status" value="1"/>
</dbReference>
<dbReference type="EMBL" id="JAYKBW010000009">
    <property type="protein sequence ID" value="MEB3075317.1"/>
    <property type="molecule type" value="Genomic_DNA"/>
</dbReference>
<dbReference type="Gene3D" id="2.130.10.10">
    <property type="entry name" value="YVTN repeat-like/Quinoprotein amine dehydrogenase"/>
    <property type="match status" value="1"/>
</dbReference>
<evidence type="ECO:0000313" key="1">
    <source>
        <dbReference type="EMBL" id="MEB3075317.1"/>
    </source>
</evidence>
<dbReference type="SUPFAM" id="SSF50969">
    <property type="entry name" value="YVTN repeat-like/Quinoprotein amine dehydrogenase"/>
    <property type="match status" value="1"/>
</dbReference>
<name>A0ABU5Z8M0_9FLAO</name>
<gene>
    <name evidence="1" type="ORF">VJJ08_08395</name>
</gene>
<evidence type="ECO:0008006" key="3">
    <source>
        <dbReference type="Google" id="ProtNLM"/>
    </source>
</evidence>
<dbReference type="RefSeq" id="WP_323983539.1">
    <property type="nucleotide sequence ID" value="NZ_JAYKBW010000009.1"/>
</dbReference>
<reference evidence="1 2" key="1">
    <citation type="submission" date="2023-12" db="EMBL/GenBank/DDBJ databases">
        <title>Genomic sequences of Capnocytophaga and Parvimonas strains.</title>
        <authorList>
            <person name="Watt R.M."/>
            <person name="Wang M."/>
            <person name="Yang T."/>
            <person name="Tong W.M."/>
        </authorList>
    </citation>
    <scope>NUCLEOTIDE SEQUENCE [LARGE SCALE GENOMIC DNA]</scope>
    <source>
        <strain evidence="1 2">CCUG 13096</strain>
    </source>
</reference>
<dbReference type="Proteomes" id="UP001311730">
    <property type="component" value="Unassembled WGS sequence"/>
</dbReference>
<dbReference type="InterPro" id="IPR015943">
    <property type="entry name" value="WD40/YVTN_repeat-like_dom_sf"/>
</dbReference>
<sequence length="416" mass="45251">MYSKFFLTLCACAVLGTACKKDDNNDPKPSPTPTPEAKEYTGNFLLETSAKNPDGMSGSSYLQVFHKLSATSSIDNSKADQIEFGASVQVIGNDVYLFDTMKGVGGITHWSYNPATKKLTKGTNLPAPAASMVGHLEKVNDSKAYLPLYGQGVVWIINPKTMEKTGEIALNQYAHGDTNPEPAMGLIRDGKYYLCLNQVDSGQGWQPYSNYQQSDIAIIDIQTNKVEKIASEKATGLTFPTRPMSQCSGMLFTNEAGDLYAATVGYFGFNPNNTKCGFICIPKGATEFDTNKSWDISTTAIEGYEHKASTILATQYVGNDKVVAYVGIRELYTDNPYTSKSALAILIDLKSKTIKKIDGIPLTDGHSVFITKMKDKVIFAAFGTDKVGLFSFDPTTGAVQQLLSTQGNPAYFHAFE</sequence>